<organism evidence="1 2">
    <name type="scientific">Microbulbifer marinus</name>
    <dbReference type="NCBI Taxonomy" id="658218"/>
    <lineage>
        <taxon>Bacteria</taxon>
        <taxon>Pseudomonadati</taxon>
        <taxon>Pseudomonadota</taxon>
        <taxon>Gammaproteobacteria</taxon>
        <taxon>Cellvibrionales</taxon>
        <taxon>Microbulbiferaceae</taxon>
        <taxon>Microbulbifer</taxon>
    </lineage>
</organism>
<dbReference type="Proteomes" id="UP000198658">
    <property type="component" value="Unassembled WGS sequence"/>
</dbReference>
<evidence type="ECO:0008006" key="3">
    <source>
        <dbReference type="Google" id="ProtNLM"/>
    </source>
</evidence>
<dbReference type="EMBL" id="FNQO01000002">
    <property type="protein sequence ID" value="SEA16402.1"/>
    <property type="molecule type" value="Genomic_DNA"/>
</dbReference>
<evidence type="ECO:0000313" key="1">
    <source>
        <dbReference type="EMBL" id="SEA16402.1"/>
    </source>
</evidence>
<keyword evidence="2" id="KW-1185">Reference proteome</keyword>
<dbReference type="AlphaFoldDB" id="A0A1H3YZA3"/>
<reference evidence="2" key="1">
    <citation type="submission" date="2016-10" db="EMBL/GenBank/DDBJ databases">
        <authorList>
            <person name="Varghese N."/>
            <person name="Submissions S."/>
        </authorList>
    </citation>
    <scope>NUCLEOTIDE SEQUENCE [LARGE SCALE GENOMIC DNA]</scope>
    <source>
        <strain evidence="2">CGMCC 1.10657</strain>
    </source>
</reference>
<accession>A0A1H3YZA3</accession>
<dbReference type="STRING" id="658218.SAMN05216562_2056"/>
<gene>
    <name evidence="1" type="ORF">SAMN05216562_2056</name>
</gene>
<name>A0A1H3YZA3_9GAMM</name>
<protein>
    <recommendedName>
        <fullName evidence="3">Transcriptional regulator, AlpA family</fullName>
    </recommendedName>
</protein>
<proteinExistence type="predicted"/>
<evidence type="ECO:0000313" key="2">
    <source>
        <dbReference type="Proteomes" id="UP000198658"/>
    </source>
</evidence>
<sequence length="109" mass="11575">MHTDSISILSVDTSALYRAEDCATFFSIGLSTWWSWTRTGKAKPGIKLGGRTTVWEGSYLAALKHQLLSEAANCRVASSLQTPFATPIAGEVSSAPESAARIDSGEGPQ</sequence>